<comment type="caution">
    <text evidence="8">The sequence shown here is derived from an EMBL/GenBank/DDBJ whole genome shotgun (WGS) entry which is preliminary data.</text>
</comment>
<gene>
    <name evidence="6" type="primary">tsf</name>
    <name evidence="8" type="ORF">MAIT1_03310</name>
</gene>
<dbReference type="InterPro" id="IPR018101">
    <property type="entry name" value="Transl_elong_Ts_CS"/>
</dbReference>
<evidence type="ECO:0000256" key="1">
    <source>
        <dbReference type="ARBA" id="ARBA00005532"/>
    </source>
</evidence>
<dbReference type="PROSITE" id="PS01126">
    <property type="entry name" value="EF_TS_1"/>
    <property type="match status" value="1"/>
</dbReference>
<keyword evidence="9" id="KW-1185">Reference proteome</keyword>
<dbReference type="InterPro" id="IPR014039">
    <property type="entry name" value="Transl_elong_EFTs/EF1B_dimer"/>
</dbReference>
<dbReference type="FunFam" id="1.10.286.20:FF:000001">
    <property type="entry name" value="Elongation factor Ts"/>
    <property type="match status" value="1"/>
</dbReference>
<dbReference type="Gene3D" id="1.10.8.10">
    <property type="entry name" value="DNA helicase RuvA subunit, C-terminal domain"/>
    <property type="match status" value="1"/>
</dbReference>
<dbReference type="PANTHER" id="PTHR11741:SF0">
    <property type="entry name" value="ELONGATION FACTOR TS, MITOCHONDRIAL"/>
    <property type="match status" value="1"/>
</dbReference>
<dbReference type="RefSeq" id="WP_085441791.1">
    <property type="nucleotide sequence ID" value="NZ_LVJN01000018.1"/>
</dbReference>
<evidence type="ECO:0000259" key="7">
    <source>
        <dbReference type="Pfam" id="PF00889"/>
    </source>
</evidence>
<dbReference type="InterPro" id="IPR001816">
    <property type="entry name" value="Transl_elong_EFTs/EF1B"/>
</dbReference>
<evidence type="ECO:0000313" key="8">
    <source>
        <dbReference type="EMBL" id="OSM05157.1"/>
    </source>
</evidence>
<dbReference type="SUPFAM" id="SSF54713">
    <property type="entry name" value="Elongation factor Ts (EF-Ts), dimerisation domain"/>
    <property type="match status" value="2"/>
</dbReference>
<dbReference type="PANTHER" id="PTHR11741">
    <property type="entry name" value="ELONGATION FACTOR TS"/>
    <property type="match status" value="1"/>
</dbReference>
<evidence type="ECO:0000313" key="9">
    <source>
        <dbReference type="Proteomes" id="UP000194003"/>
    </source>
</evidence>
<dbReference type="AlphaFoldDB" id="A0A1Y2K759"/>
<dbReference type="Gene3D" id="3.30.479.20">
    <property type="entry name" value="Elongation factor Ts, dimerisation domain"/>
    <property type="match status" value="2"/>
</dbReference>
<reference evidence="8 9" key="1">
    <citation type="journal article" date="2016" name="BMC Genomics">
        <title>Combined genomic and structural analyses of a cultured magnetotactic bacterium reveals its niche adaptation to a dynamic environment.</title>
        <authorList>
            <person name="Araujo A.C."/>
            <person name="Morillo V."/>
            <person name="Cypriano J."/>
            <person name="Teixeira L.C."/>
            <person name="Leao P."/>
            <person name="Lyra S."/>
            <person name="Almeida L.G."/>
            <person name="Bazylinski D.A."/>
            <person name="Vasconcellos A.T."/>
            <person name="Abreu F."/>
            <person name="Lins U."/>
        </authorList>
    </citation>
    <scope>NUCLEOTIDE SEQUENCE [LARGE SCALE GENOMIC DNA]</scope>
    <source>
        <strain evidence="8 9">IT-1</strain>
    </source>
</reference>
<dbReference type="CDD" id="cd14275">
    <property type="entry name" value="UBA_EF-Ts"/>
    <property type="match status" value="1"/>
</dbReference>
<evidence type="ECO:0000256" key="4">
    <source>
        <dbReference type="ARBA" id="ARBA00022768"/>
    </source>
</evidence>
<organism evidence="8 9">
    <name type="scientific">Magnetofaba australis IT-1</name>
    <dbReference type="NCBI Taxonomy" id="1434232"/>
    <lineage>
        <taxon>Bacteria</taxon>
        <taxon>Pseudomonadati</taxon>
        <taxon>Pseudomonadota</taxon>
        <taxon>Magnetococcia</taxon>
        <taxon>Magnetococcales</taxon>
        <taxon>Magnetococcaceae</taxon>
        <taxon>Magnetofaba</taxon>
    </lineage>
</organism>
<dbReference type="NCBIfam" id="TIGR00116">
    <property type="entry name" value="tsf"/>
    <property type="match status" value="1"/>
</dbReference>
<evidence type="ECO:0000256" key="2">
    <source>
        <dbReference type="ARBA" id="ARBA00016956"/>
    </source>
</evidence>
<dbReference type="HAMAP" id="MF_00050">
    <property type="entry name" value="EF_Ts"/>
    <property type="match status" value="1"/>
</dbReference>
<dbReference type="Gene3D" id="1.10.286.20">
    <property type="match status" value="1"/>
</dbReference>
<dbReference type="InterPro" id="IPR036402">
    <property type="entry name" value="EF-Ts_dimer_sf"/>
</dbReference>
<dbReference type="GO" id="GO:0003746">
    <property type="term" value="F:translation elongation factor activity"/>
    <property type="evidence" value="ECO:0007669"/>
    <property type="project" value="UniProtKB-UniRule"/>
</dbReference>
<proteinExistence type="inferred from homology"/>
<comment type="similarity">
    <text evidence="1 6">Belongs to the EF-Ts family.</text>
</comment>
<dbReference type="Proteomes" id="UP000194003">
    <property type="component" value="Unassembled WGS sequence"/>
</dbReference>
<evidence type="ECO:0000256" key="3">
    <source>
        <dbReference type="ARBA" id="ARBA00022490"/>
    </source>
</evidence>
<sequence>MAVTAGMVKELREKTGAGMMDCKKALGETDGDMEAAVDWLRKKGISSAAKKSTRVAAEGKVAAASEGTKGALVEVNCETDFTAKNDGFVGYVDAMAGVVLASGETDIETLKGQAFPGSSRNVGDELTHLVATIGENMSLRRAAVLSVESGVVASYIHGGGKIGVLVALESTGDAGKLAELGKQLAMHVAAAAPLFLDRNSVDASALDREKDVLTEQAKASGKPDNIIEKMVIGRINKYYEEVCLLDQAFVIDPDQKVGKVVQAAGKEMGAEIKLTGFARFVLGEGIEKEEKDFAAEVAEQIGG</sequence>
<dbReference type="STRING" id="1434232.MAIT1_03310"/>
<keyword evidence="4 6" id="KW-0251">Elongation factor</keyword>
<comment type="function">
    <text evidence="6">Associates with the EF-Tu.GDP complex and induces the exchange of GDP to GTP. It remains bound to the aminoacyl-tRNA.EF-Tu.GTP complex up to the GTP hydrolysis stage on the ribosome.</text>
</comment>
<dbReference type="OrthoDB" id="9808348at2"/>
<accession>A0A1Y2K759</accession>
<dbReference type="SUPFAM" id="SSF46934">
    <property type="entry name" value="UBA-like"/>
    <property type="match status" value="1"/>
</dbReference>
<feature type="domain" description="Translation elongation factor EFTs/EF1B dimerisation" evidence="7">
    <location>
        <begin position="70"/>
        <end position="284"/>
    </location>
</feature>
<keyword evidence="5 6" id="KW-0648">Protein biosynthesis</keyword>
<protein>
    <recommendedName>
        <fullName evidence="2 6">Elongation factor Ts</fullName>
        <shortName evidence="6">EF-Ts</shortName>
    </recommendedName>
</protein>
<dbReference type="Pfam" id="PF00889">
    <property type="entry name" value="EF_TS"/>
    <property type="match status" value="1"/>
</dbReference>
<comment type="caution">
    <text evidence="6">Lacks conserved residue(s) required for the propagation of feature annotation.</text>
</comment>
<dbReference type="InterPro" id="IPR009060">
    <property type="entry name" value="UBA-like_sf"/>
</dbReference>
<keyword evidence="3 6" id="KW-0963">Cytoplasm</keyword>
<dbReference type="FunFam" id="1.10.8.10:FF:000001">
    <property type="entry name" value="Elongation factor Ts"/>
    <property type="match status" value="1"/>
</dbReference>
<dbReference type="GO" id="GO:0005737">
    <property type="term" value="C:cytoplasm"/>
    <property type="evidence" value="ECO:0007669"/>
    <property type="project" value="UniProtKB-SubCell"/>
</dbReference>
<comment type="subcellular location">
    <subcellularLocation>
        <location evidence="6">Cytoplasm</location>
    </subcellularLocation>
</comment>
<name>A0A1Y2K759_9PROT</name>
<evidence type="ECO:0000256" key="5">
    <source>
        <dbReference type="ARBA" id="ARBA00022917"/>
    </source>
</evidence>
<evidence type="ECO:0000256" key="6">
    <source>
        <dbReference type="HAMAP-Rule" id="MF_00050"/>
    </source>
</evidence>
<dbReference type="EMBL" id="LVJN01000018">
    <property type="protein sequence ID" value="OSM05157.1"/>
    <property type="molecule type" value="Genomic_DNA"/>
</dbReference>